<sequence>MGGVLAFLLAATGRRTRCLRASAIAAAGALGGMVAVLHWEHAHLAYRDALEWSLLGGVAVLGALLPLTLARWYGEPVPETGLAARILRRGERLRSKAASLGMLRGLLLFAAAVAALLLWVDPRYRDFPTLLYLVPAVVLGVVGWWRSGTTRAEITLALVILIGVVARWSSEPANPQAIAWLLTGLALALPVLLVRPHQYEQRE</sequence>
<accession>N6YW68</accession>
<organism evidence="2 3">
    <name type="scientific">Thauera phenylacetica B4P</name>
    <dbReference type="NCBI Taxonomy" id="1234382"/>
    <lineage>
        <taxon>Bacteria</taxon>
        <taxon>Pseudomonadati</taxon>
        <taxon>Pseudomonadota</taxon>
        <taxon>Betaproteobacteria</taxon>
        <taxon>Rhodocyclales</taxon>
        <taxon>Zoogloeaceae</taxon>
        <taxon>Thauera</taxon>
    </lineage>
</organism>
<evidence type="ECO:0000313" key="3">
    <source>
        <dbReference type="Proteomes" id="UP000013047"/>
    </source>
</evidence>
<dbReference type="Proteomes" id="UP000013047">
    <property type="component" value="Unassembled WGS sequence"/>
</dbReference>
<feature type="transmembrane region" description="Helical" evidence="1">
    <location>
        <begin position="49"/>
        <end position="69"/>
    </location>
</feature>
<keyword evidence="1" id="KW-1133">Transmembrane helix</keyword>
<dbReference type="AlphaFoldDB" id="N6YW68"/>
<protein>
    <submittedName>
        <fullName evidence="2">Glucan 1,3-beta-glucosidase</fullName>
    </submittedName>
</protein>
<feature type="transmembrane region" description="Helical" evidence="1">
    <location>
        <begin position="97"/>
        <end position="120"/>
    </location>
</feature>
<name>N6YW68_9RHOO</name>
<reference evidence="2 3" key="1">
    <citation type="submission" date="2012-09" db="EMBL/GenBank/DDBJ databases">
        <title>Draft Genome Sequences of 6 Strains from Genus Thauera.</title>
        <authorList>
            <person name="Liu B."/>
            <person name="Shapleigh J.P."/>
            <person name="Frostegard A.H."/>
        </authorList>
    </citation>
    <scope>NUCLEOTIDE SEQUENCE [LARGE SCALE GENOMIC DNA]</scope>
    <source>
        <strain evidence="2 3">B4P</strain>
    </source>
</reference>
<dbReference type="EMBL" id="AMXF01000167">
    <property type="protein sequence ID" value="ENO95820.1"/>
    <property type="molecule type" value="Genomic_DNA"/>
</dbReference>
<evidence type="ECO:0000256" key="1">
    <source>
        <dbReference type="SAM" id="Phobius"/>
    </source>
</evidence>
<proteinExistence type="predicted"/>
<gene>
    <name evidence="2" type="ORF">C667_17051</name>
</gene>
<keyword evidence="1" id="KW-0472">Membrane</keyword>
<evidence type="ECO:0000313" key="2">
    <source>
        <dbReference type="EMBL" id="ENO95820.1"/>
    </source>
</evidence>
<feature type="transmembrane region" description="Helical" evidence="1">
    <location>
        <begin position="152"/>
        <end position="170"/>
    </location>
</feature>
<comment type="caution">
    <text evidence="2">The sequence shown here is derived from an EMBL/GenBank/DDBJ whole genome shotgun (WGS) entry which is preliminary data.</text>
</comment>
<keyword evidence="1" id="KW-0812">Transmembrane</keyword>
<feature type="transmembrane region" description="Helical" evidence="1">
    <location>
        <begin position="176"/>
        <end position="194"/>
    </location>
</feature>
<feature type="transmembrane region" description="Helical" evidence="1">
    <location>
        <begin position="126"/>
        <end position="145"/>
    </location>
</feature>
<keyword evidence="3" id="KW-1185">Reference proteome</keyword>